<dbReference type="GO" id="GO:0080032">
    <property type="term" value="F:methyl jasmonate esterase activity"/>
    <property type="evidence" value="ECO:0007669"/>
    <property type="project" value="TreeGrafter"/>
</dbReference>
<dbReference type="GO" id="GO:0080030">
    <property type="term" value="F:methyl indole-3-acetate esterase activity"/>
    <property type="evidence" value="ECO:0007669"/>
    <property type="project" value="TreeGrafter"/>
</dbReference>
<sequence length="294" mass="31818">MATPGSRPQSVTQFNPIKPNLMGRCLMRFLAVHGGCHGAWAWDFVKPEMAKLGHEMVAVDLPGHGNRIDETATLESYRKAVVELMEPGDVLVGHSSGCVIAILAANEQPDLVSHLCLVAGILPVEGMPLAFERESADPGAGEDLHAENGAKLETYMRMTEGGEAFYFERPGAVAAFHNDCSEDLIDWVFPKLVPEPLAPLSVPVSVPNFWKQHDLSRSFIMGLRDTTCFPAMARLQAERLGVVPLEIDAGHSPWLSRPAEFARLLVAATKTKPVGPLVSTSLHATPEQTEAPAV</sequence>
<dbReference type="Gene3D" id="3.40.50.1820">
    <property type="entry name" value="alpha/beta hydrolase"/>
    <property type="match status" value="1"/>
</dbReference>
<dbReference type="InterPro" id="IPR000073">
    <property type="entry name" value="AB_hydrolase_1"/>
</dbReference>
<dbReference type="PANTHER" id="PTHR10992">
    <property type="entry name" value="METHYLESTERASE FAMILY MEMBER"/>
    <property type="match status" value="1"/>
</dbReference>
<evidence type="ECO:0000256" key="1">
    <source>
        <dbReference type="ARBA" id="ARBA00022801"/>
    </source>
</evidence>
<proteinExistence type="predicted"/>
<comment type="caution">
    <text evidence="3">The sequence shown here is derived from an EMBL/GenBank/DDBJ whole genome shotgun (WGS) entry which is preliminary data.</text>
</comment>
<dbReference type="SUPFAM" id="SSF53474">
    <property type="entry name" value="alpha/beta-Hydrolases"/>
    <property type="match status" value="1"/>
</dbReference>
<accession>A0A5B0BK45</accession>
<evidence type="ECO:0000313" key="3">
    <source>
        <dbReference type="EMBL" id="KAA0941279.1"/>
    </source>
</evidence>
<reference evidence="3 4" key="1">
    <citation type="submission" date="2019-05" db="EMBL/GenBank/DDBJ databases">
        <authorList>
            <person name="Hariharan J."/>
            <person name="Choudoir M.J."/>
            <person name="Diebold P."/>
            <person name="Panke-Buisse K."/>
            <person name="Buckley D.H."/>
        </authorList>
    </citation>
    <scope>NUCLEOTIDE SEQUENCE [LARGE SCALE GENOMIC DNA]</scope>
    <source>
        <strain evidence="3 4">SUN51</strain>
    </source>
</reference>
<dbReference type="InterPro" id="IPR045889">
    <property type="entry name" value="MES/HNL"/>
</dbReference>
<name>A0A5B0BK45_9ACTN</name>
<dbReference type="PANTHER" id="PTHR10992:SF1083">
    <property type="entry name" value="METHYLESTERASE 1"/>
    <property type="match status" value="1"/>
</dbReference>
<dbReference type="GO" id="GO:0080031">
    <property type="term" value="F:methyl salicylate esterase activity"/>
    <property type="evidence" value="ECO:0007669"/>
    <property type="project" value="TreeGrafter"/>
</dbReference>
<evidence type="ECO:0000259" key="2">
    <source>
        <dbReference type="Pfam" id="PF12697"/>
    </source>
</evidence>
<protein>
    <submittedName>
        <fullName evidence="3">Alpha/beta hydrolase</fullName>
    </submittedName>
</protein>
<organism evidence="3 4">
    <name type="scientific">Streptomyces apricus</name>
    <dbReference type="NCBI Taxonomy" id="1828112"/>
    <lineage>
        <taxon>Bacteria</taxon>
        <taxon>Bacillati</taxon>
        <taxon>Actinomycetota</taxon>
        <taxon>Actinomycetes</taxon>
        <taxon>Kitasatosporales</taxon>
        <taxon>Streptomycetaceae</taxon>
        <taxon>Streptomyces</taxon>
    </lineage>
</organism>
<evidence type="ECO:0000313" key="4">
    <source>
        <dbReference type="Proteomes" id="UP000324965"/>
    </source>
</evidence>
<gene>
    <name evidence="3" type="ORF">FGF04_06315</name>
</gene>
<dbReference type="EMBL" id="VDFC01000016">
    <property type="protein sequence ID" value="KAA0941279.1"/>
    <property type="molecule type" value="Genomic_DNA"/>
</dbReference>
<dbReference type="InterPro" id="IPR029058">
    <property type="entry name" value="AB_hydrolase_fold"/>
</dbReference>
<dbReference type="AlphaFoldDB" id="A0A5B0BK45"/>
<dbReference type="Proteomes" id="UP000324965">
    <property type="component" value="Unassembled WGS sequence"/>
</dbReference>
<dbReference type="GO" id="GO:0009694">
    <property type="term" value="P:jasmonic acid metabolic process"/>
    <property type="evidence" value="ECO:0007669"/>
    <property type="project" value="TreeGrafter"/>
</dbReference>
<keyword evidence="1 3" id="KW-0378">Hydrolase</keyword>
<dbReference type="Pfam" id="PF12697">
    <property type="entry name" value="Abhydrolase_6"/>
    <property type="match status" value="1"/>
</dbReference>
<dbReference type="GO" id="GO:0009696">
    <property type="term" value="P:salicylic acid metabolic process"/>
    <property type="evidence" value="ECO:0007669"/>
    <property type="project" value="TreeGrafter"/>
</dbReference>
<dbReference type="OrthoDB" id="9773549at2"/>
<feature type="domain" description="AB hydrolase-1" evidence="2">
    <location>
        <begin position="30"/>
        <end position="263"/>
    </location>
</feature>
<keyword evidence="4" id="KW-1185">Reference proteome</keyword>